<dbReference type="Proteomes" id="UP000065822">
    <property type="component" value="Chromosome"/>
</dbReference>
<evidence type="ECO:0000313" key="4">
    <source>
        <dbReference type="Proteomes" id="UP000065822"/>
    </source>
</evidence>
<organism evidence="3 5">
    <name type="scientific">Capnocytophaga haemolytica</name>
    <dbReference type="NCBI Taxonomy" id="45243"/>
    <lineage>
        <taxon>Bacteria</taxon>
        <taxon>Pseudomonadati</taxon>
        <taxon>Bacteroidota</taxon>
        <taxon>Flavobacteriia</taxon>
        <taxon>Flavobacteriales</taxon>
        <taxon>Flavobacteriaceae</taxon>
        <taxon>Capnocytophaga</taxon>
    </lineage>
</organism>
<evidence type="ECO:0000313" key="3">
    <source>
        <dbReference type="EMBL" id="SNV12212.1"/>
    </source>
</evidence>
<evidence type="ECO:0000313" key="2">
    <source>
        <dbReference type="EMBL" id="AMD84265.1"/>
    </source>
</evidence>
<reference evidence="3 5" key="2">
    <citation type="submission" date="2017-06" db="EMBL/GenBank/DDBJ databases">
        <authorList>
            <consortium name="Pathogen Informatics"/>
        </authorList>
    </citation>
    <scope>NUCLEOTIDE SEQUENCE [LARGE SCALE GENOMIC DNA]</scope>
    <source>
        <strain evidence="3 5">NCTC12947</strain>
    </source>
</reference>
<dbReference type="RefSeq" id="WP_066427835.1">
    <property type="nucleotide sequence ID" value="NZ_CP014227.1"/>
</dbReference>
<gene>
    <name evidence="2" type="ORF">AXF12_01165</name>
    <name evidence="3" type="ORF">SAMEA44541418_01528</name>
</gene>
<protein>
    <submittedName>
        <fullName evidence="3">Suppressor of fused protein (SUFU)</fullName>
    </submittedName>
</protein>
<dbReference type="EMBL" id="LT906449">
    <property type="protein sequence ID" value="SNV12212.1"/>
    <property type="molecule type" value="Genomic_DNA"/>
</dbReference>
<dbReference type="Proteomes" id="UP000215539">
    <property type="component" value="Chromosome 1"/>
</dbReference>
<dbReference type="InterPro" id="IPR020941">
    <property type="entry name" value="SUFU-like_domain"/>
</dbReference>
<feature type="domain" description="Suppressor of fused-like" evidence="1">
    <location>
        <begin position="47"/>
        <end position="223"/>
    </location>
</feature>
<sequence length="383" mass="44291">MSDKIDFEEGYELHLYSEEELEAVEAWIDENMGKSDLVFHEILSLDIHCDVYIINPKDGEDYYCVTTVGAGAYRMNAPEDEPKRLELFMLLPPDWKIGEEYDVKSEEDESYWPIYWIKRLSRLPLQMDTWLGEGHTIPTGEKIPGTNFTGFMVYPLWTLDESAPLSLKEKIADDDTERRVMFYTLIPLYDEEMNYKLEHGTNALLERFREAEMPFPPVVDVNRPNVCEGFQLTSHHEALNDVYWAFNDTSYDSVMTFWAAVSQYNEGLEHPLDDFNPFETLFASTKVKVSYEAYIDSLDELQDFETLDDPDSFVENTSDEGPVEVIATLEASQDGNFVAMELLWYLHQLFLTKDLGDHKFFEGLSFEGYDDEGTPMAYVCLGS</sequence>
<accession>A0AAX2H0W5</accession>
<dbReference type="KEGG" id="chg:AXF12_01165"/>
<reference evidence="2 4" key="1">
    <citation type="submission" date="2016-02" db="EMBL/GenBank/DDBJ databases">
        <authorList>
            <person name="Holder M.E."/>
            <person name="Ajami N.J."/>
            <person name="Petrosino J.F."/>
        </authorList>
    </citation>
    <scope>NUCLEOTIDE SEQUENCE [LARGE SCALE GENOMIC DNA]</scope>
    <source>
        <strain evidence="2 4">CCUG 32990</strain>
    </source>
</reference>
<proteinExistence type="predicted"/>
<dbReference type="Pfam" id="PF05076">
    <property type="entry name" value="SUFU"/>
    <property type="match status" value="1"/>
</dbReference>
<name>A0AAX2H0W5_9FLAO</name>
<dbReference type="AlphaFoldDB" id="A0AAX2H0W5"/>
<keyword evidence="4" id="KW-1185">Reference proteome</keyword>
<dbReference type="EMBL" id="CP014227">
    <property type="protein sequence ID" value="AMD84265.1"/>
    <property type="molecule type" value="Genomic_DNA"/>
</dbReference>
<evidence type="ECO:0000313" key="5">
    <source>
        <dbReference type="Proteomes" id="UP000215539"/>
    </source>
</evidence>
<evidence type="ECO:0000259" key="1">
    <source>
        <dbReference type="Pfam" id="PF05076"/>
    </source>
</evidence>